<dbReference type="AlphaFoldDB" id="A0A2N0APX3"/>
<keyword evidence="2" id="KW-1185">Reference proteome</keyword>
<accession>A0A2N0APX3</accession>
<gene>
    <name evidence="1" type="ORF">CH364_09280</name>
</gene>
<dbReference type="Proteomes" id="UP000232145">
    <property type="component" value="Unassembled WGS sequence"/>
</dbReference>
<evidence type="ECO:0008006" key="3">
    <source>
        <dbReference type="Google" id="ProtNLM"/>
    </source>
</evidence>
<evidence type="ECO:0000313" key="2">
    <source>
        <dbReference type="Proteomes" id="UP000232145"/>
    </source>
</evidence>
<dbReference type="OrthoDB" id="337461at2"/>
<proteinExistence type="predicted"/>
<name>A0A2N0APX3_9LEPT</name>
<evidence type="ECO:0000313" key="1">
    <source>
        <dbReference type="EMBL" id="PJZ86337.1"/>
    </source>
</evidence>
<sequence>MIRSRVFLVLGSIFLFLILVTYAFVDFRDREDKAYDLYQSESYLKVLSLYSETEIPTSELELTILSQTISQLEKKLNGKEPSKDLLSLFQIRKGTKLIEWETIRGTYYHIEDPYLSHLKKHGDGYKRALLTKISSLSKPIPKQEVSQLLLQLILEDPRGMEESFSRAMTNLLSFPIEPIGEIESEFLLQTLHFLANTSNTSLFHQTATVRGKNVNLRSGPGRENTELGKISEPEFTFCLEEDPATESIAGTNGHWKRCYFPNLQRSAWIFSGFLTEVPPNPSFIAEFEKRFKSVENEIRIDFEGWNGNQIPTTFFGDYIPRDSVRISGETGFPIFGQSKGGKQWQRICKKLSGDKNYFEFSFHPTDSEVPIPFLELHLNYDNREHLAYSISLDQESIWVNKNRYVLDGEKRRENLSLHIGSREGDKWNASLWRRNTGLIQSIRSLPLDESVLQSGRYSWEICLPLAKEPNRERVLLFDIRTGIH</sequence>
<organism evidence="1 2">
    <name type="scientific">Leptospira harrisiae</name>
    <dbReference type="NCBI Taxonomy" id="2023189"/>
    <lineage>
        <taxon>Bacteria</taxon>
        <taxon>Pseudomonadati</taxon>
        <taxon>Spirochaetota</taxon>
        <taxon>Spirochaetia</taxon>
        <taxon>Leptospirales</taxon>
        <taxon>Leptospiraceae</taxon>
        <taxon>Leptospira</taxon>
    </lineage>
</organism>
<protein>
    <recommendedName>
        <fullName evidence="3">SH3b domain-containing protein</fullName>
    </recommendedName>
</protein>
<reference evidence="1 2" key="1">
    <citation type="submission" date="2017-07" db="EMBL/GenBank/DDBJ databases">
        <title>Leptospira spp. isolated from tropical soils.</title>
        <authorList>
            <person name="Thibeaux R."/>
            <person name="Iraola G."/>
            <person name="Ferres I."/>
            <person name="Bierque E."/>
            <person name="Girault D."/>
            <person name="Soupe-Gilbert M.-E."/>
            <person name="Picardeau M."/>
            <person name="Goarant C."/>
        </authorList>
    </citation>
    <scope>NUCLEOTIDE SEQUENCE [LARGE SCALE GENOMIC DNA]</scope>
    <source>
        <strain evidence="1 2">FH2-B-A1</strain>
    </source>
</reference>
<comment type="caution">
    <text evidence="1">The sequence shown here is derived from an EMBL/GenBank/DDBJ whole genome shotgun (WGS) entry which is preliminary data.</text>
</comment>
<dbReference type="EMBL" id="NPDX01000001">
    <property type="protein sequence ID" value="PJZ86337.1"/>
    <property type="molecule type" value="Genomic_DNA"/>
</dbReference>
<dbReference type="RefSeq" id="WP_100743219.1">
    <property type="nucleotide sequence ID" value="NZ_NPDW01000001.1"/>
</dbReference>